<dbReference type="InterPro" id="IPR011603">
    <property type="entry name" value="2oxoglutarate_DH_E1"/>
</dbReference>
<evidence type="ECO:0000256" key="8">
    <source>
        <dbReference type="ARBA" id="ARBA00042984"/>
    </source>
</evidence>
<reference evidence="10 11" key="1">
    <citation type="journal article" date="2014" name="Mol. Plant">
        <title>Chromosome Scale Genome Assembly and Transcriptome Profiling of Nannochloropsis gaditana in Nitrogen Depletion.</title>
        <authorList>
            <person name="Corteggiani Carpinelli E."/>
            <person name="Telatin A."/>
            <person name="Vitulo N."/>
            <person name="Forcato C."/>
            <person name="D'Angelo M."/>
            <person name="Schiavon R."/>
            <person name="Vezzi A."/>
            <person name="Giacometti G.M."/>
            <person name="Morosinotto T."/>
            <person name="Valle G."/>
        </authorList>
    </citation>
    <scope>NUCLEOTIDE SEQUENCE [LARGE SCALE GENOMIC DNA]</scope>
    <source>
        <strain evidence="10 11">B-31</strain>
    </source>
</reference>
<keyword evidence="5" id="KW-0786">Thiamine pyrophosphate</keyword>
<dbReference type="Gene3D" id="3.40.50.12470">
    <property type="match status" value="1"/>
</dbReference>
<evidence type="ECO:0000256" key="5">
    <source>
        <dbReference type="ARBA" id="ARBA00023052"/>
    </source>
</evidence>
<dbReference type="FunFam" id="3.40.50.12470:FF:000003">
    <property type="entry name" value="2-oxoglutarate dehydrogenase E1 component"/>
    <property type="match status" value="1"/>
</dbReference>
<dbReference type="Gene3D" id="3.40.50.11610">
    <property type="entry name" value="Multifunctional 2-oxoglutarate metabolism enzyme, C-terminal domain"/>
    <property type="match status" value="1"/>
</dbReference>
<dbReference type="InterPro" id="IPR005475">
    <property type="entry name" value="Transketolase-like_Pyr-bd"/>
</dbReference>
<dbReference type="PIRSF" id="PIRSF000157">
    <property type="entry name" value="Oxoglu_dh_E1"/>
    <property type="match status" value="1"/>
</dbReference>
<dbReference type="Pfam" id="PF16870">
    <property type="entry name" value="OxoGdeHyase_C"/>
    <property type="match status" value="1"/>
</dbReference>
<dbReference type="InterPro" id="IPR001017">
    <property type="entry name" value="DH_E1"/>
</dbReference>
<comment type="caution">
    <text evidence="10">The sequence shown here is derived from an EMBL/GenBank/DDBJ whole genome shotgun (WGS) entry which is preliminary data.</text>
</comment>
<dbReference type="InterPro" id="IPR029061">
    <property type="entry name" value="THDP-binding"/>
</dbReference>
<proteinExistence type="inferred from homology"/>
<dbReference type="Gene3D" id="3.40.50.970">
    <property type="match status" value="1"/>
</dbReference>
<dbReference type="EMBL" id="AZIL01001177">
    <property type="protein sequence ID" value="EWM24631.1"/>
    <property type="molecule type" value="Genomic_DNA"/>
</dbReference>
<dbReference type="Gene3D" id="1.10.287.1150">
    <property type="entry name" value="TPP helical domain"/>
    <property type="match status" value="1"/>
</dbReference>
<accession>W7TVJ9</accession>
<dbReference type="Proteomes" id="UP000019335">
    <property type="component" value="Chromosome 13"/>
</dbReference>
<dbReference type="NCBIfam" id="TIGR00239">
    <property type="entry name" value="2oxo_dh_E1"/>
    <property type="match status" value="1"/>
</dbReference>
<evidence type="ECO:0000256" key="3">
    <source>
        <dbReference type="ARBA" id="ARBA00012280"/>
    </source>
</evidence>
<evidence type="ECO:0000256" key="2">
    <source>
        <dbReference type="ARBA" id="ARBA00006936"/>
    </source>
</evidence>
<dbReference type="GO" id="GO:0030976">
    <property type="term" value="F:thiamine pyrophosphate binding"/>
    <property type="evidence" value="ECO:0007669"/>
    <property type="project" value="InterPro"/>
</dbReference>
<sequence>MATQLVTKLRLAAKSLPSKVFMCSGGCSSGLDLGRRLPLQAMHMRRALSTQVQESFMSGGNSVYVEEMYRAWLKDRGSVHKSWDAYFSALEAGQTENAFVPAPGLQTAVSAPGPDIAPRTIVSDSLGLSYLIRAYQFRGHEAANLDPLGLHSFRPANAPPELDYKYHGFSDDDLDRVLNLKGSHKGGHKGFLYDLAKGKPVTLRKVMDTLRQTYCQTLGVEYMHMGSRDKCNWIRARVETPLWLSYSKEKKLHIFERLAYADHFERFLGNKYNTAKRFGLDGGESVIPGLKMMIDRASEMGVTDFVFGMPHRGRLNVLVNVLRKPMQLMFQEFQGTHYRMEKYGIKKDDWSMSGDVKYHLGTSMTRSYPDGRTVHLSLLANPSHLEAVNTVVGGKTRAKQFYMGDRSEDTKKVIPVLMHGDAAFAGQGIVYETMQLAKVREFATGGTIHIVVNNQVGFTTDPSSSRSTRYCTDLGKAFDIPIFHCNGDDPLSVTTAFELAVDWRQAWGEDCIIDVVCYRRHGHNELDQPLFTQPLLYSQIQKHPSTLEIYHDRLMKDGTATEAELQAITAEVHAAYDKAFEESKTWQAAKDDWLSSKWDGFKSPGQRSRVRETGIHVDRLREIGAKIGSVPEGFVLHRQLEKILAARRKTVEEGKGIDWGTAEALAFGTLLLEGNHVRLTGQDVERGTFSHRHCVLHDQKTNETYTPLNHIRPQITNVRSTRDPPIPNSQARFIARNSILSEYGVLGFELGYSLENPNNLTLWEAQFGDFSNGAQIMIDQFIASGENKWLRQSGLVMLLPHGYDGQGPEHSSCRPERFLQMVDEDEDVIPPMGEEERQQIQHTNWQVVNCTTPANYYHVLRRQVHRDFRKPLIVIAPKNLLRHKLAVSNLEDMGEGTRFRRIEREKCPDIRAHHEKVTKVVFVTGKIYYELFQEREARGIKDTAIVRIEQLAPFPFDKVADELSRYPNVQKVVWCQEEPKNGGAYFYCAPRIRTASRDILNKDLQPIYVGRAPMAAPAGGLAKVHAKEQQGILDGVFAL</sequence>
<evidence type="ECO:0000313" key="10">
    <source>
        <dbReference type="EMBL" id="EWM24631.1"/>
    </source>
</evidence>
<dbReference type="SUPFAM" id="SSF52518">
    <property type="entry name" value="Thiamin diphosphate-binding fold (THDP-binding)"/>
    <property type="match status" value="2"/>
</dbReference>
<evidence type="ECO:0000256" key="6">
    <source>
        <dbReference type="ARBA" id="ARBA00037426"/>
    </source>
</evidence>
<organism evidence="10 11">
    <name type="scientific">Nannochloropsis gaditana</name>
    <dbReference type="NCBI Taxonomy" id="72520"/>
    <lineage>
        <taxon>Eukaryota</taxon>
        <taxon>Sar</taxon>
        <taxon>Stramenopiles</taxon>
        <taxon>Ochrophyta</taxon>
        <taxon>Eustigmatophyceae</taxon>
        <taxon>Eustigmatales</taxon>
        <taxon>Monodopsidaceae</taxon>
        <taxon>Nannochloropsis</taxon>
    </lineage>
</organism>
<dbReference type="NCBIfam" id="NF008907">
    <property type="entry name" value="PRK12270.1"/>
    <property type="match status" value="1"/>
</dbReference>
<comment type="similarity">
    <text evidence="2">Belongs to the alpha-ketoglutarate dehydrogenase family.</text>
</comment>
<protein>
    <recommendedName>
        <fullName evidence="7">2-oxoglutarate dehydrogenase, mitochondrial</fullName>
        <ecNumber evidence="3">1.2.4.2</ecNumber>
    </recommendedName>
    <alternativeName>
        <fullName evidence="8">2-oxoglutarate dehydrogenase complex component E1</fullName>
    </alternativeName>
</protein>
<feature type="domain" description="Transketolase-like pyrimidine-binding" evidence="9">
    <location>
        <begin position="657"/>
        <end position="883"/>
    </location>
</feature>
<evidence type="ECO:0000256" key="7">
    <source>
        <dbReference type="ARBA" id="ARBA00040267"/>
    </source>
</evidence>
<keyword evidence="11" id="KW-1185">Reference proteome</keyword>
<dbReference type="AlphaFoldDB" id="W7TVJ9"/>
<dbReference type="InterPro" id="IPR042179">
    <property type="entry name" value="KGD_C_sf"/>
</dbReference>
<dbReference type="InterPro" id="IPR031717">
    <property type="entry name" value="ODO-1/KGD_C"/>
</dbReference>
<dbReference type="SMART" id="SM00861">
    <property type="entry name" value="Transket_pyr"/>
    <property type="match status" value="1"/>
</dbReference>
<evidence type="ECO:0000259" key="9">
    <source>
        <dbReference type="SMART" id="SM00861"/>
    </source>
</evidence>
<dbReference type="EC" id="1.2.4.2" evidence="3"/>
<gene>
    <name evidence="10" type="ORF">Naga_100117g8</name>
</gene>
<dbReference type="InterPro" id="IPR032106">
    <property type="entry name" value="2-oxogl_dehyd_N"/>
</dbReference>
<evidence type="ECO:0000256" key="4">
    <source>
        <dbReference type="ARBA" id="ARBA00023002"/>
    </source>
</evidence>
<keyword evidence="4" id="KW-0560">Oxidoreductase</keyword>
<dbReference type="NCBIfam" id="NF006914">
    <property type="entry name" value="PRK09404.1"/>
    <property type="match status" value="1"/>
</dbReference>
<evidence type="ECO:0000256" key="1">
    <source>
        <dbReference type="ARBA" id="ARBA00001964"/>
    </source>
</evidence>
<dbReference type="OrthoDB" id="413077at2759"/>
<dbReference type="Pfam" id="PF16078">
    <property type="entry name" value="2-oxogl_dehyd_N"/>
    <property type="match status" value="1"/>
</dbReference>
<dbReference type="GO" id="GO:0045252">
    <property type="term" value="C:oxoglutarate dehydrogenase complex"/>
    <property type="evidence" value="ECO:0007669"/>
    <property type="project" value="TreeGrafter"/>
</dbReference>
<dbReference type="PANTHER" id="PTHR23152">
    <property type="entry name" value="2-OXOGLUTARATE DEHYDROGENASE"/>
    <property type="match status" value="1"/>
</dbReference>
<dbReference type="GO" id="GO:0005739">
    <property type="term" value="C:mitochondrion"/>
    <property type="evidence" value="ECO:0007669"/>
    <property type="project" value="TreeGrafter"/>
</dbReference>
<dbReference type="Pfam" id="PF00676">
    <property type="entry name" value="E1_dh"/>
    <property type="match status" value="1"/>
</dbReference>
<dbReference type="Pfam" id="PF02779">
    <property type="entry name" value="Transket_pyr"/>
    <property type="match status" value="1"/>
</dbReference>
<dbReference type="CDD" id="cd02016">
    <property type="entry name" value="TPP_E1_OGDC_like"/>
    <property type="match status" value="1"/>
</dbReference>
<dbReference type="PANTHER" id="PTHR23152:SF4">
    <property type="entry name" value="2-OXOADIPATE DEHYDROGENASE COMPLEX COMPONENT E1"/>
    <property type="match status" value="1"/>
</dbReference>
<dbReference type="GO" id="GO:0006099">
    <property type="term" value="P:tricarboxylic acid cycle"/>
    <property type="evidence" value="ECO:0007669"/>
    <property type="project" value="TreeGrafter"/>
</dbReference>
<comment type="cofactor">
    <cofactor evidence="1">
        <name>thiamine diphosphate</name>
        <dbReference type="ChEBI" id="CHEBI:58937"/>
    </cofactor>
</comment>
<comment type="function">
    <text evidence="6">The 2-oxoglutarate dehydrogenase complex catalyzes the overall conversion of 2-oxoglutarate to succinyl-CoA and CO(2). It contains multiple copies of three enzymatic components: 2-oxoglutarate dehydrogenase (E1), dihydrolipoamide succinyltransferase (E2) and lipoamide dehydrogenase (E3).</text>
</comment>
<name>W7TVJ9_9STRA</name>
<evidence type="ECO:0000313" key="11">
    <source>
        <dbReference type="Proteomes" id="UP000019335"/>
    </source>
</evidence>
<dbReference type="GO" id="GO:0004591">
    <property type="term" value="F:oxoglutarate dehydrogenase (succinyl-transferring) activity"/>
    <property type="evidence" value="ECO:0007669"/>
    <property type="project" value="UniProtKB-EC"/>
</dbReference>